<dbReference type="EMBL" id="JBGBPQ010000008">
    <property type="protein sequence ID" value="KAL1520752.1"/>
    <property type="molecule type" value="Genomic_DNA"/>
</dbReference>
<feature type="compositionally biased region" description="Basic residues" evidence="1">
    <location>
        <begin position="34"/>
        <end position="47"/>
    </location>
</feature>
<feature type="region of interest" description="Disordered" evidence="1">
    <location>
        <begin position="16"/>
        <end position="50"/>
    </location>
</feature>
<comment type="caution">
    <text evidence="2">The sequence shown here is derived from an EMBL/GenBank/DDBJ whole genome shotgun (WGS) entry which is preliminary data.</text>
</comment>
<protein>
    <submittedName>
        <fullName evidence="2">Uncharacterized protein</fullName>
    </submittedName>
</protein>
<dbReference type="AlphaFoldDB" id="A0AB34JHK7"/>
<proteinExistence type="predicted"/>
<evidence type="ECO:0000313" key="2">
    <source>
        <dbReference type="EMBL" id="KAL1520752.1"/>
    </source>
</evidence>
<evidence type="ECO:0000313" key="3">
    <source>
        <dbReference type="Proteomes" id="UP001515480"/>
    </source>
</evidence>
<name>A0AB34JHK7_PRYPA</name>
<sequence>MDKPAERSPELLATFRRLSGRHPTPRDQQGGQYRHARRRRSLTRRRVAPALQPIAERRGSLISTVFEQRQHDEEAHVRLAREASRGNLLGQEFGGRFPLRAAGEVSAQYQRVRTHEKADEADERRPAAACAWRRGRWLRPRPAVYPAVWPLLSLP</sequence>
<organism evidence="2 3">
    <name type="scientific">Prymnesium parvum</name>
    <name type="common">Toxic golden alga</name>
    <dbReference type="NCBI Taxonomy" id="97485"/>
    <lineage>
        <taxon>Eukaryota</taxon>
        <taxon>Haptista</taxon>
        <taxon>Haptophyta</taxon>
        <taxon>Prymnesiophyceae</taxon>
        <taxon>Prymnesiales</taxon>
        <taxon>Prymnesiaceae</taxon>
        <taxon>Prymnesium</taxon>
    </lineage>
</organism>
<accession>A0AB34JHK7</accession>
<evidence type="ECO:0000256" key="1">
    <source>
        <dbReference type="SAM" id="MobiDB-lite"/>
    </source>
</evidence>
<gene>
    <name evidence="2" type="ORF">AB1Y20_022318</name>
</gene>
<reference evidence="2 3" key="1">
    <citation type="journal article" date="2024" name="Science">
        <title>Giant polyketide synthase enzymes in the biosynthesis of giant marine polyether toxins.</title>
        <authorList>
            <person name="Fallon T.R."/>
            <person name="Shende V.V."/>
            <person name="Wierzbicki I.H."/>
            <person name="Pendleton A.L."/>
            <person name="Watervoot N.F."/>
            <person name="Auber R.P."/>
            <person name="Gonzalez D.J."/>
            <person name="Wisecaver J.H."/>
            <person name="Moore B.S."/>
        </authorList>
    </citation>
    <scope>NUCLEOTIDE SEQUENCE [LARGE SCALE GENOMIC DNA]</scope>
    <source>
        <strain evidence="2 3">12B1</strain>
    </source>
</reference>
<keyword evidence="3" id="KW-1185">Reference proteome</keyword>
<dbReference type="Proteomes" id="UP001515480">
    <property type="component" value="Unassembled WGS sequence"/>
</dbReference>